<evidence type="ECO:0000313" key="2">
    <source>
        <dbReference type="Proteomes" id="UP001327560"/>
    </source>
</evidence>
<dbReference type="Proteomes" id="UP001327560">
    <property type="component" value="Chromosome 3"/>
</dbReference>
<gene>
    <name evidence="1" type="ORF">Cni_G09406</name>
</gene>
<dbReference type="GO" id="GO:0006357">
    <property type="term" value="P:regulation of transcription by RNA polymerase II"/>
    <property type="evidence" value="ECO:0007669"/>
    <property type="project" value="TreeGrafter"/>
</dbReference>
<protein>
    <submittedName>
        <fullName evidence="1">Uncharacterized protein</fullName>
    </submittedName>
</protein>
<evidence type="ECO:0000313" key="1">
    <source>
        <dbReference type="EMBL" id="WOL00693.1"/>
    </source>
</evidence>
<dbReference type="EMBL" id="CP136892">
    <property type="protein sequence ID" value="WOL00693.1"/>
    <property type="molecule type" value="Genomic_DNA"/>
</dbReference>
<dbReference type="GO" id="GO:1990837">
    <property type="term" value="F:sequence-specific double-stranded DNA binding"/>
    <property type="evidence" value="ECO:0007669"/>
    <property type="project" value="TreeGrafter"/>
</dbReference>
<dbReference type="PANTHER" id="PTHR34396">
    <property type="entry name" value="OS03G0264950 PROTEIN-RELATED"/>
    <property type="match status" value="1"/>
</dbReference>
<reference evidence="1 2" key="1">
    <citation type="submission" date="2023-10" db="EMBL/GenBank/DDBJ databases">
        <title>Chromosome-scale genome assembly provides insights into flower coloration mechanisms of Canna indica.</title>
        <authorList>
            <person name="Li C."/>
        </authorList>
    </citation>
    <scope>NUCLEOTIDE SEQUENCE [LARGE SCALE GENOMIC DNA]</scope>
    <source>
        <tissue evidence="1">Flower</tissue>
    </source>
</reference>
<keyword evidence="2" id="KW-1185">Reference proteome</keyword>
<sequence>MHNHVNSCAARKTGQSIIESLEKQKQIVVERITEGKVHFSAFKFDQETSRRELAYAIIVHEYPLAIVDHVRFRRFAASLQPLFKMVSRNTIKSNIMKIYNVEKNKLQHMLEKVESQIAITTDMWTSNKKKGLEEGGASNEILDLLMVMKIYGFLVFLGHLNL</sequence>
<name>A0AAQ3K2G1_9LILI</name>
<proteinExistence type="predicted"/>
<dbReference type="PANTHER" id="PTHR34396:SF25">
    <property type="entry name" value="BOUNDARY ELEMENT ASSOCIATED FACTOR"/>
    <property type="match status" value="1"/>
</dbReference>
<dbReference type="AlphaFoldDB" id="A0AAQ3K2G1"/>
<accession>A0AAQ3K2G1</accession>
<organism evidence="1 2">
    <name type="scientific">Canna indica</name>
    <name type="common">Indian-shot</name>
    <dbReference type="NCBI Taxonomy" id="4628"/>
    <lineage>
        <taxon>Eukaryota</taxon>
        <taxon>Viridiplantae</taxon>
        <taxon>Streptophyta</taxon>
        <taxon>Embryophyta</taxon>
        <taxon>Tracheophyta</taxon>
        <taxon>Spermatophyta</taxon>
        <taxon>Magnoliopsida</taxon>
        <taxon>Liliopsida</taxon>
        <taxon>Zingiberales</taxon>
        <taxon>Cannaceae</taxon>
        <taxon>Canna</taxon>
    </lineage>
</organism>
<dbReference type="InterPro" id="IPR053031">
    <property type="entry name" value="Cuticle_assoc_protein"/>
</dbReference>
<dbReference type="GO" id="GO:0005634">
    <property type="term" value="C:nucleus"/>
    <property type="evidence" value="ECO:0007669"/>
    <property type="project" value="TreeGrafter"/>
</dbReference>